<dbReference type="PROSITE" id="PS00022">
    <property type="entry name" value="EGF_1"/>
    <property type="match status" value="1"/>
</dbReference>
<dbReference type="InterPro" id="IPR016187">
    <property type="entry name" value="CTDL_fold"/>
</dbReference>
<dbReference type="InterPro" id="IPR000742">
    <property type="entry name" value="EGF"/>
</dbReference>
<dbReference type="AlphaFoldDB" id="A0A6J8E448"/>
<accession>A0A6J8E448</accession>
<proteinExistence type="predicted"/>
<feature type="disulfide bond" evidence="1">
    <location>
        <begin position="16"/>
        <end position="33"/>
    </location>
</feature>
<dbReference type="SUPFAM" id="SSF56436">
    <property type="entry name" value="C-type lectin-like"/>
    <property type="match status" value="2"/>
</dbReference>
<dbReference type="EMBL" id="CACVKT020008353">
    <property type="protein sequence ID" value="CAC5414813.1"/>
    <property type="molecule type" value="Genomic_DNA"/>
</dbReference>
<dbReference type="SMART" id="SM00181">
    <property type="entry name" value="EGF"/>
    <property type="match status" value="1"/>
</dbReference>
<reference evidence="4 5" key="1">
    <citation type="submission" date="2020-06" db="EMBL/GenBank/DDBJ databases">
        <authorList>
            <person name="Li R."/>
            <person name="Bekaert M."/>
        </authorList>
    </citation>
    <scope>NUCLEOTIDE SEQUENCE [LARGE SCALE GENOMIC DNA]</scope>
    <source>
        <strain evidence="5">wild</strain>
    </source>
</reference>
<dbReference type="PROSITE" id="PS01186">
    <property type="entry name" value="EGF_2"/>
    <property type="match status" value="1"/>
</dbReference>
<dbReference type="PROSITE" id="PS50026">
    <property type="entry name" value="EGF_3"/>
    <property type="match status" value="1"/>
</dbReference>
<comment type="caution">
    <text evidence="1">Lacks conserved residue(s) required for the propagation of feature annotation.</text>
</comment>
<dbReference type="Proteomes" id="UP000507470">
    <property type="component" value="Unassembled WGS sequence"/>
</dbReference>
<dbReference type="SUPFAM" id="SSF57196">
    <property type="entry name" value="EGF/Laminin"/>
    <property type="match status" value="1"/>
</dbReference>
<dbReference type="InterPro" id="IPR001304">
    <property type="entry name" value="C-type_lectin-like"/>
</dbReference>
<dbReference type="PROSITE" id="PS50041">
    <property type="entry name" value="C_TYPE_LECTIN_2"/>
    <property type="match status" value="1"/>
</dbReference>
<evidence type="ECO:0000259" key="3">
    <source>
        <dbReference type="PROSITE" id="PS50041"/>
    </source>
</evidence>
<dbReference type="CDD" id="cd00037">
    <property type="entry name" value="CLECT"/>
    <property type="match status" value="1"/>
</dbReference>
<feature type="disulfide bond" evidence="1">
    <location>
        <begin position="35"/>
        <end position="44"/>
    </location>
</feature>
<feature type="domain" description="C-type lectin" evidence="3">
    <location>
        <begin position="65"/>
        <end position="153"/>
    </location>
</feature>
<keyword evidence="1" id="KW-1015">Disulfide bond</keyword>
<protein>
    <submittedName>
        <fullName evidence="4">LRP1</fullName>
    </submittedName>
</protein>
<keyword evidence="5" id="KW-1185">Reference proteome</keyword>
<keyword evidence="1" id="KW-0245">EGF-like domain</keyword>
<dbReference type="Gene3D" id="3.10.100.10">
    <property type="entry name" value="Mannose-Binding Protein A, subunit A"/>
    <property type="match status" value="1"/>
</dbReference>
<evidence type="ECO:0000256" key="1">
    <source>
        <dbReference type="PROSITE-ProRule" id="PRU00076"/>
    </source>
</evidence>
<feature type="domain" description="EGF-like" evidence="2">
    <location>
        <begin position="7"/>
        <end position="45"/>
    </location>
</feature>
<dbReference type="InterPro" id="IPR016186">
    <property type="entry name" value="C-type_lectin-like/link_sf"/>
</dbReference>
<name>A0A6J8E448_MYTCO</name>
<evidence type="ECO:0000313" key="4">
    <source>
        <dbReference type="EMBL" id="CAC5414813.1"/>
    </source>
</evidence>
<evidence type="ECO:0000313" key="5">
    <source>
        <dbReference type="Proteomes" id="UP000507470"/>
    </source>
</evidence>
<dbReference type="OrthoDB" id="10329791at2759"/>
<sequence length="234" mass="26275">MLRLLNTANPCDRVYCFNGGTCVVNEYDWSTKCKCRQGYTGRSCYRKASVSVSVTRTSCTCFVGQGNSCFFVPDSMSSWGDAQDYCGNFGAIIWEPDNQASSSVQTLLGKDTSYWTGVNTDYSCKAITWTTGYYSQWKLVDKSCTANLRFVCEKRNACGKQTSNIQQSTCLKDTSYWTGVNTDYSCKVITWTTGYYSQWKLVDKSCTANLRFVCQKRNACGKQTNSIQQSVYNG</sequence>
<evidence type="ECO:0000259" key="2">
    <source>
        <dbReference type="PROSITE" id="PS50026"/>
    </source>
</evidence>
<gene>
    <name evidence="4" type="ORF">MCOR_47560</name>
</gene>
<organism evidence="4 5">
    <name type="scientific">Mytilus coruscus</name>
    <name type="common">Sea mussel</name>
    <dbReference type="NCBI Taxonomy" id="42192"/>
    <lineage>
        <taxon>Eukaryota</taxon>
        <taxon>Metazoa</taxon>
        <taxon>Spiralia</taxon>
        <taxon>Lophotrochozoa</taxon>
        <taxon>Mollusca</taxon>
        <taxon>Bivalvia</taxon>
        <taxon>Autobranchia</taxon>
        <taxon>Pteriomorphia</taxon>
        <taxon>Mytilida</taxon>
        <taxon>Mytiloidea</taxon>
        <taxon>Mytilidae</taxon>
        <taxon>Mytilinae</taxon>
        <taxon>Mytilus</taxon>
    </lineage>
</organism>
<dbReference type="Gene3D" id="2.10.25.10">
    <property type="entry name" value="Laminin"/>
    <property type="match status" value="1"/>
</dbReference>